<feature type="domain" description="Amidohydrolase-related" evidence="2">
    <location>
        <begin position="4"/>
        <end position="286"/>
    </location>
</feature>
<dbReference type="Proteomes" id="UP000193711">
    <property type="component" value="Unassembled WGS sequence"/>
</dbReference>
<dbReference type="SUPFAM" id="SSF51556">
    <property type="entry name" value="Metallo-dependent hydrolases"/>
    <property type="match status" value="1"/>
</dbReference>
<dbReference type="AlphaFoldDB" id="A0A1X7PDZ4"/>
<evidence type="ECO:0000313" key="3">
    <source>
        <dbReference type="EMBL" id="SMH48992.1"/>
    </source>
</evidence>
<dbReference type="PANTHER" id="PTHR43569">
    <property type="entry name" value="AMIDOHYDROLASE"/>
    <property type="match status" value="1"/>
</dbReference>
<evidence type="ECO:0000313" key="4">
    <source>
        <dbReference type="Proteomes" id="UP000193711"/>
    </source>
</evidence>
<dbReference type="Gene3D" id="3.20.20.140">
    <property type="entry name" value="Metal-dependent hydrolases"/>
    <property type="match status" value="1"/>
</dbReference>
<accession>A0A1X7PDZ4</accession>
<dbReference type="PANTHER" id="PTHR43569:SF2">
    <property type="entry name" value="AMIDOHYDROLASE-RELATED DOMAIN-CONTAINING PROTEIN"/>
    <property type="match status" value="1"/>
</dbReference>
<reference evidence="4" key="1">
    <citation type="submission" date="2017-04" db="EMBL/GenBank/DDBJ databases">
        <authorList>
            <person name="Varghese N."/>
            <person name="Submissions S."/>
        </authorList>
    </citation>
    <scope>NUCLEOTIDE SEQUENCE [LARGE SCALE GENOMIC DNA]</scope>
    <source>
        <strain evidence="4">VKM Ac-2121</strain>
    </source>
</reference>
<evidence type="ECO:0000256" key="1">
    <source>
        <dbReference type="ARBA" id="ARBA00038310"/>
    </source>
</evidence>
<dbReference type="STRING" id="1891671.SAMN06295885_3174"/>
<keyword evidence="4" id="KW-1185">Reference proteome</keyword>
<dbReference type="OrthoDB" id="5450317at2"/>
<dbReference type="EMBL" id="FXBM01000003">
    <property type="protein sequence ID" value="SMH48992.1"/>
    <property type="molecule type" value="Genomic_DNA"/>
</dbReference>
<proteinExistence type="inferred from homology"/>
<organism evidence="3 4">
    <name type="scientific">Rathayibacter oskolensis</name>
    <dbReference type="NCBI Taxonomy" id="1891671"/>
    <lineage>
        <taxon>Bacteria</taxon>
        <taxon>Bacillati</taxon>
        <taxon>Actinomycetota</taxon>
        <taxon>Actinomycetes</taxon>
        <taxon>Micrococcales</taxon>
        <taxon>Microbacteriaceae</taxon>
        <taxon>Rathayibacter</taxon>
    </lineage>
</organism>
<dbReference type="Pfam" id="PF04909">
    <property type="entry name" value="Amidohydro_2"/>
    <property type="match status" value="1"/>
</dbReference>
<evidence type="ECO:0000259" key="2">
    <source>
        <dbReference type="Pfam" id="PF04909"/>
    </source>
</evidence>
<protein>
    <submittedName>
        <fullName evidence="3">L-fuconolactonase</fullName>
    </submittedName>
</protein>
<dbReference type="GO" id="GO:0016787">
    <property type="term" value="F:hydrolase activity"/>
    <property type="evidence" value="ECO:0007669"/>
    <property type="project" value="InterPro"/>
</dbReference>
<gene>
    <name evidence="3" type="ORF">SAMN06295885_3174</name>
</gene>
<comment type="similarity">
    <text evidence="1">Belongs to the metallo-dependent hydrolases superfamily.</text>
</comment>
<name>A0A1X7PDZ4_9MICO</name>
<dbReference type="InterPro" id="IPR032466">
    <property type="entry name" value="Metal_Hydrolase"/>
</dbReference>
<dbReference type="InterPro" id="IPR052350">
    <property type="entry name" value="Metallo-dep_Lactonases"/>
</dbReference>
<sequence length="291" mass="31611">MSVIDAHHHLWPASAIADQGWRPDDDANLRRAFEGEEFRALRSDAGVDGSVLMQSVDAADENERLLAYAAADSGIAGVVAWLPLNEPVAARRHLEELSLRAEDRGVAERLAGVRCLIGRGDLDWLLSPESLALFREIAARGLAWDVVPITPQQRASVAKLQRALPELRIVVDHLAAPPVDGRWEAWAAAIGELAAGEQVAIKLSVGVAVLDALPSWDVAFVRRAFELALDAFGPDRAMVGSNWPVVELRAPYATAWRDQVGVLEALVSGSDLDRVLGGTATQWYRLERTTP</sequence>
<dbReference type="RefSeq" id="WP_085477583.1">
    <property type="nucleotide sequence ID" value="NZ_FXBM01000003.1"/>
</dbReference>
<dbReference type="InterPro" id="IPR006680">
    <property type="entry name" value="Amidohydro-rel"/>
</dbReference>